<keyword evidence="1" id="KW-1133">Transmembrane helix</keyword>
<dbReference type="KEGG" id="doe:DENOEST_P0148"/>
<dbReference type="EMBL" id="LR778302">
    <property type="protein sequence ID" value="CAB1371214.1"/>
    <property type="molecule type" value="Genomic_DNA"/>
</dbReference>
<dbReference type="InterPro" id="IPR039446">
    <property type="entry name" value="DauR-like"/>
</dbReference>
<dbReference type="EMBL" id="LR778302">
    <property type="protein sequence ID" value="CAB1371306.1"/>
    <property type="molecule type" value="Genomic_DNA"/>
</dbReference>
<dbReference type="KEGG" id="doe:DENOEST_P0056"/>
<dbReference type="Proteomes" id="UP000515733">
    <property type="component" value="Plasmid pI"/>
</dbReference>
<geneLocation type="plasmid" evidence="3 5">
    <name>pI</name>
</geneLocation>
<keyword evidence="1" id="KW-0472">Membrane</keyword>
<keyword evidence="5" id="KW-1185">Reference proteome</keyword>
<evidence type="ECO:0000313" key="4">
    <source>
        <dbReference type="EMBL" id="CAB1371306.1"/>
    </source>
</evidence>
<feature type="domain" description="YheO-like" evidence="2">
    <location>
        <begin position="138"/>
        <end position="254"/>
    </location>
</feature>
<dbReference type="RefSeq" id="WP_232096607.1">
    <property type="nucleotide sequence ID" value="NZ_LR778302.1"/>
</dbReference>
<keyword evidence="3" id="KW-0614">Plasmid</keyword>
<evidence type="ECO:0000259" key="2">
    <source>
        <dbReference type="Pfam" id="PF08348"/>
    </source>
</evidence>
<dbReference type="AlphaFoldDB" id="A0A6S6YV44"/>
<name>A0A6S6YV44_9PROT</name>
<proteinExistence type="predicted"/>
<feature type="transmembrane region" description="Helical" evidence="1">
    <location>
        <begin position="14"/>
        <end position="33"/>
    </location>
</feature>
<organism evidence="3 5">
    <name type="scientific">Denitratisoma oestradiolicum</name>
    <dbReference type="NCBI Taxonomy" id="311182"/>
    <lineage>
        <taxon>Bacteria</taxon>
        <taxon>Pseudomonadati</taxon>
        <taxon>Pseudomonadota</taxon>
        <taxon>Betaproteobacteria</taxon>
        <taxon>Nitrosomonadales</taxon>
        <taxon>Sterolibacteriaceae</taxon>
        <taxon>Denitratisoma</taxon>
    </lineage>
</organism>
<keyword evidence="1" id="KW-0812">Transmembrane</keyword>
<evidence type="ECO:0000313" key="5">
    <source>
        <dbReference type="Proteomes" id="UP000515733"/>
    </source>
</evidence>
<gene>
    <name evidence="3" type="ORF">DENOEST_P0056</name>
    <name evidence="4" type="ORF">DENOEST_P0148</name>
</gene>
<dbReference type="PANTHER" id="PTHR35568:SF1">
    <property type="entry name" value="TRANSCRIPTIONAL REGULATOR DAUR"/>
    <property type="match status" value="1"/>
</dbReference>
<reference evidence="3 5" key="1">
    <citation type="submission" date="2020-03" db="EMBL/GenBank/DDBJ databases">
        <authorList>
            <consortium name="Genoscope - CEA"/>
            <person name="William W."/>
        </authorList>
    </citation>
    <scope>NUCLEOTIDE SEQUENCE [LARGE SCALE GENOMIC DNA]</scope>
    <source>
        <strain evidence="5">DSM 16959</strain>
        <strain evidence="3">DSM16959</strain>
        <plasmid evidence="3 5">pI</plasmid>
    </source>
</reference>
<sequence>MGATSLLAIDWKRLATVFVPALLIAAISIYVLGYRAPANPDPKVLPGRALAAYDDLYPIRADDAGALYLDRERFTKAVDYLTEHPSPRAIADLIYLGNSNNVTLMLDGATKAKYLLLSQQPDYAALGEVDREKDRIFQSYRDIVNGMGQTFAGTPIEIVLHDTRNPLRSIIAVQNPISGRRLGDTNTNFGIQLIRNYSYGEGQGQGRGGSFISYDLALKDGRAVKSTTIPIFHDVYGLIGFICINIDISKLDKQHPEAVAHFIESFRATMANDAISEMIQNSKRKD</sequence>
<dbReference type="PANTHER" id="PTHR35568">
    <property type="entry name" value="TRANSCRIPTIONAL REGULATOR DAUR"/>
    <property type="match status" value="1"/>
</dbReference>
<evidence type="ECO:0000313" key="3">
    <source>
        <dbReference type="EMBL" id="CAB1371214.1"/>
    </source>
</evidence>
<dbReference type="InterPro" id="IPR013559">
    <property type="entry name" value="YheO"/>
</dbReference>
<dbReference type="Pfam" id="PF08348">
    <property type="entry name" value="PAS_6"/>
    <property type="match status" value="1"/>
</dbReference>
<accession>A0A6S6YV44</accession>
<protein>
    <recommendedName>
        <fullName evidence="2">YheO-like domain-containing protein</fullName>
    </recommendedName>
</protein>
<evidence type="ECO:0000256" key="1">
    <source>
        <dbReference type="SAM" id="Phobius"/>
    </source>
</evidence>